<evidence type="ECO:0000256" key="9">
    <source>
        <dbReference type="SAM" id="MobiDB-lite"/>
    </source>
</evidence>
<dbReference type="PROSITE" id="PS50089">
    <property type="entry name" value="ZF_RING_2"/>
    <property type="match status" value="1"/>
</dbReference>
<evidence type="ECO:0000259" key="12">
    <source>
        <dbReference type="PROSITE" id="PS50089"/>
    </source>
</evidence>
<dbReference type="GO" id="GO:0016020">
    <property type="term" value="C:membrane"/>
    <property type="evidence" value="ECO:0007669"/>
    <property type="project" value="UniProtKB-SubCell"/>
</dbReference>
<keyword evidence="5" id="KW-0862">Zinc</keyword>
<comment type="caution">
    <text evidence="13">The sequence shown here is derived from an EMBL/GenBank/DDBJ whole genome shotgun (WGS) entry which is preliminary data.</text>
</comment>
<accession>A0A813LGA1</accession>
<dbReference type="AlphaFoldDB" id="A0A813LGA1"/>
<dbReference type="SUPFAM" id="SSF57850">
    <property type="entry name" value="RING/U-box"/>
    <property type="match status" value="1"/>
</dbReference>
<evidence type="ECO:0000256" key="11">
    <source>
        <dbReference type="SAM" id="SignalP"/>
    </source>
</evidence>
<feature type="chain" id="PRO_5032458509" description="RING-type domain-containing protein" evidence="11">
    <location>
        <begin position="22"/>
        <end position="651"/>
    </location>
</feature>
<name>A0A813LGA1_POLGL</name>
<feature type="region of interest" description="Disordered" evidence="9">
    <location>
        <begin position="625"/>
        <end position="646"/>
    </location>
</feature>
<keyword evidence="2 10" id="KW-0812">Transmembrane</keyword>
<evidence type="ECO:0000256" key="10">
    <source>
        <dbReference type="SAM" id="Phobius"/>
    </source>
</evidence>
<keyword evidence="6 10" id="KW-1133">Transmembrane helix</keyword>
<comment type="subcellular location">
    <subcellularLocation>
        <location evidence="1">Membrane</location>
    </subcellularLocation>
</comment>
<dbReference type="SMART" id="SM00184">
    <property type="entry name" value="RING"/>
    <property type="match status" value="1"/>
</dbReference>
<evidence type="ECO:0000313" key="13">
    <source>
        <dbReference type="EMBL" id="CAE8727372.1"/>
    </source>
</evidence>
<gene>
    <name evidence="13" type="ORF">PGLA2088_LOCUS44793</name>
</gene>
<proteinExistence type="predicted"/>
<evidence type="ECO:0000256" key="6">
    <source>
        <dbReference type="ARBA" id="ARBA00022989"/>
    </source>
</evidence>
<evidence type="ECO:0000256" key="2">
    <source>
        <dbReference type="ARBA" id="ARBA00022692"/>
    </source>
</evidence>
<feature type="transmembrane region" description="Helical" evidence="10">
    <location>
        <begin position="431"/>
        <end position="456"/>
    </location>
</feature>
<dbReference type="InterPro" id="IPR001841">
    <property type="entry name" value="Znf_RING"/>
</dbReference>
<evidence type="ECO:0000256" key="1">
    <source>
        <dbReference type="ARBA" id="ARBA00004370"/>
    </source>
</evidence>
<dbReference type="Pfam" id="PF13639">
    <property type="entry name" value="zf-RING_2"/>
    <property type="match status" value="1"/>
</dbReference>
<keyword evidence="3" id="KW-0479">Metal-binding</keyword>
<keyword evidence="11" id="KW-0732">Signal</keyword>
<keyword evidence="7 10" id="KW-0472">Membrane</keyword>
<feature type="region of interest" description="Disordered" evidence="9">
    <location>
        <begin position="369"/>
        <end position="402"/>
    </location>
</feature>
<dbReference type="PANTHER" id="PTHR46539">
    <property type="entry name" value="E3 UBIQUITIN-PROTEIN LIGASE ATL42"/>
    <property type="match status" value="1"/>
</dbReference>
<dbReference type="Gene3D" id="3.30.40.10">
    <property type="entry name" value="Zinc/RING finger domain, C3HC4 (zinc finger)"/>
    <property type="match status" value="1"/>
</dbReference>
<evidence type="ECO:0000256" key="3">
    <source>
        <dbReference type="ARBA" id="ARBA00022723"/>
    </source>
</evidence>
<feature type="domain" description="RING-type" evidence="12">
    <location>
        <begin position="514"/>
        <end position="555"/>
    </location>
</feature>
<feature type="signal peptide" evidence="11">
    <location>
        <begin position="1"/>
        <end position="21"/>
    </location>
</feature>
<dbReference type="CDD" id="cd16454">
    <property type="entry name" value="RING-H2_PA-TM-RING"/>
    <property type="match status" value="1"/>
</dbReference>
<organism evidence="13 14">
    <name type="scientific">Polarella glacialis</name>
    <name type="common">Dinoflagellate</name>
    <dbReference type="NCBI Taxonomy" id="89957"/>
    <lineage>
        <taxon>Eukaryota</taxon>
        <taxon>Sar</taxon>
        <taxon>Alveolata</taxon>
        <taxon>Dinophyceae</taxon>
        <taxon>Suessiales</taxon>
        <taxon>Suessiaceae</taxon>
        <taxon>Polarella</taxon>
    </lineage>
</organism>
<dbReference type="EMBL" id="CAJNNW010035379">
    <property type="protein sequence ID" value="CAE8727372.1"/>
    <property type="molecule type" value="Genomic_DNA"/>
</dbReference>
<dbReference type="PANTHER" id="PTHR46539:SF1">
    <property type="entry name" value="E3 UBIQUITIN-PROTEIN LIGASE ATL42"/>
    <property type="match status" value="1"/>
</dbReference>
<dbReference type="InterPro" id="IPR013083">
    <property type="entry name" value="Znf_RING/FYVE/PHD"/>
</dbReference>
<evidence type="ECO:0000256" key="7">
    <source>
        <dbReference type="ARBA" id="ARBA00023136"/>
    </source>
</evidence>
<protein>
    <recommendedName>
        <fullName evidence="12">RING-type domain-containing protein</fullName>
    </recommendedName>
</protein>
<reference evidence="13" key="1">
    <citation type="submission" date="2021-02" db="EMBL/GenBank/DDBJ databases">
        <authorList>
            <person name="Dougan E. K."/>
            <person name="Rhodes N."/>
            <person name="Thang M."/>
            <person name="Chan C."/>
        </authorList>
    </citation>
    <scope>NUCLEOTIDE SEQUENCE</scope>
</reference>
<dbReference type="Proteomes" id="UP000626109">
    <property type="component" value="Unassembled WGS sequence"/>
</dbReference>
<keyword evidence="4 8" id="KW-0863">Zinc-finger</keyword>
<evidence type="ECO:0000256" key="4">
    <source>
        <dbReference type="ARBA" id="ARBA00022771"/>
    </source>
</evidence>
<evidence type="ECO:0000256" key="8">
    <source>
        <dbReference type="PROSITE-ProRule" id="PRU00175"/>
    </source>
</evidence>
<dbReference type="GO" id="GO:0008270">
    <property type="term" value="F:zinc ion binding"/>
    <property type="evidence" value="ECO:0007669"/>
    <property type="project" value="UniProtKB-KW"/>
</dbReference>
<evidence type="ECO:0000313" key="14">
    <source>
        <dbReference type="Proteomes" id="UP000626109"/>
    </source>
</evidence>
<evidence type="ECO:0000256" key="5">
    <source>
        <dbReference type="ARBA" id="ARBA00022833"/>
    </source>
</evidence>
<sequence length="651" mass="69128">MGARQSLLVLSVQGLLYSARCQREQGLVNTCGQFASTCDECARLFPDCAWCASTGSCETAPSTLSQQYAQYGILAYSRKEFTESFGQFASVPIGVVTIASDVCGLWMYGTPSCSAQTSCAESASSCSGCVGSPQSFGACGFCMGEGPGVKGTCLPGLSLGKLRFSTSKDGQCHPPEAAAIGAALAAQAFPLVRTPQENRGAWMFTAGQAPQSGCVQSCRLAQAQHTAREGTVFIGDRAQSISYASNSDCSWEIWPEEWASGDELRIQIEVDSFGSISDSVRIFKLNRAGRTNPDPYSLPPNSRSAQILAVGCFSGPASSCSQTGTVVSRRPILIVFHSEGERADLQGTSFGAWKLQWSLIKGDSNFMQPPSAAETASQVGATATPAPAPPPQTADGTNWFAYSDYSSRDDDGDAGVEMTPKEQQKQSDDNLTWIVFVAICVAAFNTTGFGIFFWMYPRGGGRLDPDSALQAGIPESSTVRSTGNRGPVDILALETALPSCRGKIIGKSMIGETCSVCIGDYELSEIARTLPCGHSFHKSCIDIWLGRTGYCPICRKPVLVGITESQAGTEAPAPIPEEPEPSTAGSAAFPPDSALPLGLRHMRNAAPLTPEQLEAQRRAQRYIRPAHHVTQPRLPPEGEPPGVEDETVIAI</sequence>